<evidence type="ECO:0000313" key="1">
    <source>
        <dbReference type="EMBL" id="CAF9936824.1"/>
    </source>
</evidence>
<sequence length="344" mass="37992">MTPLLVPKISETVHFVGSVCLPDQETVFTRLCSSLPSRLRRIPDGETGKRQHFVIFQRDVFNDSAFVQAPFPPGSAPKTQEFVPGLDAPQIHILPVEYDEFAISGYDKFCKLRNEGLVPEGVRFQVSLPTPINVLGNLVEPSWRARVEPLYEEALLAALKRIQHSIPSADLAVQWDLASEFAYLEGAASSPAWFSPLKDGIMERVLRVAAAVHEDVALGFHLCYGDMGHKHFIEPKDTALLVGLGNAIVHGLRRPVDWLHMPVPRNRVDSNYFAPLKRLDIGDTELYLGLLHADDEDGTRARIKAAAEFVAPFGLATECGLGRSSQAELNSVLEIVSRLRGPEG</sequence>
<name>A0A8H3G8N0_9LECA</name>
<dbReference type="Gene3D" id="3.20.20.210">
    <property type="match status" value="1"/>
</dbReference>
<dbReference type="Proteomes" id="UP000664534">
    <property type="component" value="Unassembled WGS sequence"/>
</dbReference>
<proteinExistence type="predicted"/>
<gene>
    <name evidence="1" type="ORF">IMSHALPRED_010914</name>
</gene>
<protein>
    <submittedName>
        <fullName evidence="1">Uncharacterized protein</fullName>
    </submittedName>
</protein>
<dbReference type="EMBL" id="CAJPDT010000094">
    <property type="protein sequence ID" value="CAF9936824.1"/>
    <property type="molecule type" value="Genomic_DNA"/>
</dbReference>
<dbReference type="SUPFAM" id="SSF51726">
    <property type="entry name" value="UROD/MetE-like"/>
    <property type="match status" value="1"/>
</dbReference>
<evidence type="ECO:0000313" key="2">
    <source>
        <dbReference type="Proteomes" id="UP000664534"/>
    </source>
</evidence>
<reference evidence="1" key="1">
    <citation type="submission" date="2021-03" db="EMBL/GenBank/DDBJ databases">
        <authorList>
            <person name="Tagirdzhanova G."/>
        </authorList>
    </citation>
    <scope>NUCLEOTIDE SEQUENCE</scope>
</reference>
<organism evidence="1 2">
    <name type="scientific">Imshaugia aleurites</name>
    <dbReference type="NCBI Taxonomy" id="172621"/>
    <lineage>
        <taxon>Eukaryota</taxon>
        <taxon>Fungi</taxon>
        <taxon>Dikarya</taxon>
        <taxon>Ascomycota</taxon>
        <taxon>Pezizomycotina</taxon>
        <taxon>Lecanoromycetes</taxon>
        <taxon>OSLEUM clade</taxon>
        <taxon>Lecanoromycetidae</taxon>
        <taxon>Lecanorales</taxon>
        <taxon>Lecanorineae</taxon>
        <taxon>Parmeliaceae</taxon>
        <taxon>Imshaugia</taxon>
    </lineage>
</organism>
<dbReference type="AlphaFoldDB" id="A0A8H3G8N0"/>
<dbReference type="OrthoDB" id="5422863at2759"/>
<keyword evidence="2" id="KW-1185">Reference proteome</keyword>
<dbReference type="InterPro" id="IPR038071">
    <property type="entry name" value="UROD/MetE-like_sf"/>
</dbReference>
<accession>A0A8H3G8N0</accession>
<comment type="caution">
    <text evidence="1">The sequence shown here is derived from an EMBL/GenBank/DDBJ whole genome shotgun (WGS) entry which is preliminary data.</text>
</comment>